<dbReference type="Proteomes" id="UP001501470">
    <property type="component" value="Unassembled WGS sequence"/>
</dbReference>
<dbReference type="RefSeq" id="WP_344505203.1">
    <property type="nucleotide sequence ID" value="NZ_BAAAQD010000011.1"/>
</dbReference>
<comment type="caution">
    <text evidence="2">The sequence shown here is derived from an EMBL/GenBank/DDBJ whole genome shotgun (WGS) entry which is preliminary data.</text>
</comment>
<proteinExistence type="predicted"/>
<organism evidence="2 3">
    <name type="scientific">Dactylosporangium maewongense</name>
    <dbReference type="NCBI Taxonomy" id="634393"/>
    <lineage>
        <taxon>Bacteria</taxon>
        <taxon>Bacillati</taxon>
        <taxon>Actinomycetota</taxon>
        <taxon>Actinomycetes</taxon>
        <taxon>Micromonosporales</taxon>
        <taxon>Micromonosporaceae</taxon>
        <taxon>Dactylosporangium</taxon>
    </lineage>
</organism>
<feature type="region of interest" description="Disordered" evidence="1">
    <location>
        <begin position="446"/>
        <end position="489"/>
    </location>
</feature>
<dbReference type="EMBL" id="BAAAQD010000011">
    <property type="protein sequence ID" value="GAA1531555.1"/>
    <property type="molecule type" value="Genomic_DNA"/>
</dbReference>
<feature type="compositionally biased region" description="Gly residues" evidence="1">
    <location>
        <begin position="478"/>
        <end position="489"/>
    </location>
</feature>
<sequence>MVFRRSSRQDRVQHALAAAVYEGDRRARERVERWWAAGGDDREKVWRGAWFLLSAASFRFGNHEQPARVAPVLEFLLEPDPTSTYRPQVRLTACLPQTAADPPSGVYLGDPYVQRIVEAAVGFPDEGLRQRLADLLAGTDQPGLLDALEVAVRPYARPGHRFIGTAPAGRDARQDMWLGEQGALLRIVLANPELPRPPADPGDVDLALLAVLKQRPDLLPAFDQGALAGRLVEYAGTDLPEDALDLCRHALRGFTSPKAVAVVCDQAVLGNPEAAAAARDAGYRSAWTSGLLLLTRQFDAYREHDPDGRVLQLACALDKPEIREDTVVGLVLALLDTDPPEDVAAAVRRSLRDLGAGTGDSMQDLRRLWMRRGVLARAVKLEPEAVAAVVDAGYLPEDDERALLPLLFLTEQFDRYDREDPDGTKLRAALAERRHPYEHEHFRTVAERNGRDDPWPPYEPPPERYRSGVHVTTWPSSMGGGGHSFGGYP</sequence>
<evidence type="ECO:0000313" key="2">
    <source>
        <dbReference type="EMBL" id="GAA1531555.1"/>
    </source>
</evidence>
<protein>
    <submittedName>
        <fullName evidence="2">Uncharacterized protein</fullName>
    </submittedName>
</protein>
<name>A0ABP4LU00_9ACTN</name>
<accession>A0ABP4LU00</accession>
<reference evidence="3" key="1">
    <citation type="journal article" date="2019" name="Int. J. Syst. Evol. Microbiol.">
        <title>The Global Catalogue of Microorganisms (GCM) 10K type strain sequencing project: providing services to taxonomists for standard genome sequencing and annotation.</title>
        <authorList>
            <consortium name="The Broad Institute Genomics Platform"/>
            <consortium name="The Broad Institute Genome Sequencing Center for Infectious Disease"/>
            <person name="Wu L."/>
            <person name="Ma J."/>
        </authorList>
    </citation>
    <scope>NUCLEOTIDE SEQUENCE [LARGE SCALE GENOMIC DNA]</scope>
    <source>
        <strain evidence="3">JCM 15933</strain>
    </source>
</reference>
<keyword evidence="3" id="KW-1185">Reference proteome</keyword>
<evidence type="ECO:0000313" key="3">
    <source>
        <dbReference type="Proteomes" id="UP001501470"/>
    </source>
</evidence>
<gene>
    <name evidence="2" type="ORF">GCM10009827_056630</name>
</gene>
<evidence type="ECO:0000256" key="1">
    <source>
        <dbReference type="SAM" id="MobiDB-lite"/>
    </source>
</evidence>